<evidence type="ECO:0000256" key="5">
    <source>
        <dbReference type="ARBA" id="ARBA00018242"/>
    </source>
</evidence>
<feature type="compositionally biased region" description="Basic and acidic residues" evidence="13">
    <location>
        <begin position="36"/>
        <end position="50"/>
    </location>
</feature>
<evidence type="ECO:0000256" key="6">
    <source>
        <dbReference type="ARBA" id="ARBA00022531"/>
    </source>
</evidence>
<dbReference type="GO" id="GO:0009538">
    <property type="term" value="C:photosystem I reaction center"/>
    <property type="evidence" value="ECO:0007669"/>
    <property type="project" value="InterPro"/>
</dbReference>
<dbReference type="Pfam" id="PF02531">
    <property type="entry name" value="PsaD"/>
    <property type="match status" value="1"/>
</dbReference>
<dbReference type="InterPro" id="IPR036285">
    <property type="entry name" value="PRP4-like_sf"/>
</dbReference>
<dbReference type="GO" id="GO:0005681">
    <property type="term" value="C:spliceosomal complex"/>
    <property type="evidence" value="ECO:0007669"/>
    <property type="project" value="UniProtKB-KW"/>
</dbReference>
<dbReference type="Gene3D" id="4.10.280.110">
    <property type="entry name" value="Pre-mRNA processing factor 4 domain"/>
    <property type="match status" value="1"/>
</dbReference>
<proteinExistence type="inferred from homology"/>
<feature type="compositionally biased region" description="Basic and acidic residues" evidence="13">
    <location>
        <begin position="180"/>
        <end position="198"/>
    </location>
</feature>
<keyword evidence="6" id="KW-0602">Photosynthesis</keyword>
<dbReference type="GO" id="GO:0008380">
    <property type="term" value="P:RNA splicing"/>
    <property type="evidence" value="ECO:0007669"/>
    <property type="project" value="UniProtKB-KW"/>
</dbReference>
<keyword evidence="9" id="KW-0603">Photosystem I</keyword>
<dbReference type="GO" id="GO:0006397">
    <property type="term" value="P:mRNA processing"/>
    <property type="evidence" value="ECO:0007669"/>
    <property type="project" value="UniProtKB-KW"/>
</dbReference>
<evidence type="ECO:0000256" key="12">
    <source>
        <dbReference type="ARBA" id="ARBA00025555"/>
    </source>
</evidence>
<dbReference type="SUPFAM" id="SSF47938">
    <property type="entry name" value="Functional domain of the splicing factor Prp18"/>
    <property type="match status" value="1"/>
</dbReference>
<feature type="compositionally biased region" description="Low complexity" evidence="13">
    <location>
        <begin position="54"/>
        <end position="90"/>
    </location>
</feature>
<evidence type="ECO:0000256" key="10">
    <source>
        <dbReference type="ARBA" id="ARBA00023187"/>
    </source>
</evidence>
<comment type="subcellular location">
    <subcellularLocation>
        <location evidence="1">Nucleus</location>
    </subcellularLocation>
    <subcellularLocation>
        <location evidence="2">Plastid</location>
        <location evidence="2">Chloroplast thylakoid membrane</location>
        <topology evidence="2">Peripheral membrane protein</topology>
        <orientation evidence="2">Stromal side</orientation>
    </subcellularLocation>
</comment>
<dbReference type="SUPFAM" id="SSF64234">
    <property type="entry name" value="Photosystem I subunit PsaD"/>
    <property type="match status" value="1"/>
</dbReference>
<keyword evidence="7" id="KW-0507">mRNA processing</keyword>
<evidence type="ECO:0000256" key="9">
    <source>
        <dbReference type="ARBA" id="ARBA00022836"/>
    </source>
</evidence>
<evidence type="ECO:0000313" key="15">
    <source>
        <dbReference type="EMBL" id="CAD5311587.1"/>
    </source>
</evidence>
<protein>
    <recommendedName>
        <fullName evidence="5">Pre-mRNA-splicing factor 18</fullName>
    </recommendedName>
</protein>
<accession>A0A7G2DN75</accession>
<dbReference type="Proteomes" id="UP000516314">
    <property type="component" value="Chromosome 1"/>
</dbReference>
<dbReference type="PANTHER" id="PTHR13007">
    <property type="entry name" value="PRE-MRNA SPLICING FACTOR-RELATED"/>
    <property type="match status" value="1"/>
</dbReference>
<comment type="similarity">
    <text evidence="4">Belongs to the PsaD family.</text>
</comment>
<evidence type="ECO:0000256" key="4">
    <source>
        <dbReference type="ARBA" id="ARBA00009926"/>
    </source>
</evidence>
<keyword evidence="8" id="KW-0747">Spliceosome</keyword>
<dbReference type="GO" id="GO:0009535">
    <property type="term" value="C:chloroplast thylakoid membrane"/>
    <property type="evidence" value="ECO:0007669"/>
    <property type="project" value="UniProtKB-SubCell"/>
</dbReference>
<evidence type="ECO:0000256" key="7">
    <source>
        <dbReference type="ARBA" id="ARBA00022664"/>
    </source>
</evidence>
<dbReference type="FunFam" id="4.10.280.110:FF:000005">
    <property type="entry name" value="Pre-mRNA-splicing factor 18"/>
    <property type="match status" value="1"/>
</dbReference>
<comment type="similarity">
    <text evidence="3">Belongs to the PRP18 family.</text>
</comment>
<sequence length="633" mass="71239">MDLLREEILKKRKSLAEESGGKKFFKRSEIEQKKIQKLREEERREHELKAQRRAAAAASGGDGKSSGSAPGSSNAATSASSKSSASDAAAIADSKALTDENLILPRQEVIRRLRFLKQPMTLFGEDDQSRLDRLKYVLKEGLFEVDSDMTEGQTNDFLRDIAELKKRQKSGMMGDRKRKSRDERGRDEGDRGETREDELSGGESSDVDADKDMKRLKANFEDLCDEDKILVFYKKLLIEWKQELDAMENTERRTAKGKQMVATFKQCARYLVPLFNLCRKKGLPADIRQALMVMVNHCIKRDYLAAMDHYIKLAIGNAPWPIGVTMVGIHERSAREKIYTNSVAHIMNDETTRKYLQSVKRLMTFCQRRYPTMPSKAVEFNSLANGSDLQSLLAEERFFGGNREQGKRRIESWNLIGPNEKDSEKTEETMATQAAGIFSPAITTTTSAVKKLHLFSSSHRPKSLSFTKTAIRAEKTESSSAAPAVKEAPVGFTPPQLDPNTPSPIFAGSTGGLLRKAQVEEFYVITWNSPKEQIFEMPTGGAAIMREGPNLLKLARKEQCLALGTRLRSKYKITYQFYRVFPNGEVQYLHPKDGVYPEKANPGREGVGLNMRSIGKNVSPIEVKFTGKQSYDL</sequence>
<dbReference type="FunFam" id="1.20.940.10:FF:000004">
    <property type="entry name" value="Pre-mRNA-splicing factor 18"/>
    <property type="match status" value="1"/>
</dbReference>
<feature type="region of interest" description="Disordered" evidence="13">
    <location>
        <begin position="168"/>
        <end position="210"/>
    </location>
</feature>
<evidence type="ECO:0000256" key="1">
    <source>
        <dbReference type="ARBA" id="ARBA00004123"/>
    </source>
</evidence>
<gene>
    <name evidence="15" type="ORF">AT9943_LOCUS193</name>
</gene>
<dbReference type="GO" id="GO:0015979">
    <property type="term" value="P:photosynthesis"/>
    <property type="evidence" value="ECO:0007669"/>
    <property type="project" value="UniProtKB-KW"/>
</dbReference>
<comment type="function">
    <text evidence="12">PsaD can form complexes with ferredoxin and ferredoxin-oxidoreductase in photosystem I (PS I) reaction center. PSAD may encode the ferredoxin-docking protein.</text>
</comment>
<dbReference type="InterPro" id="IPR039979">
    <property type="entry name" value="PRPF18"/>
</dbReference>
<dbReference type="InterPro" id="IPR004098">
    <property type="entry name" value="Prp18"/>
</dbReference>
<organism evidence="15 16">
    <name type="scientific">Arabidopsis thaliana</name>
    <name type="common">Mouse-ear cress</name>
    <dbReference type="NCBI Taxonomy" id="3702"/>
    <lineage>
        <taxon>Eukaryota</taxon>
        <taxon>Viridiplantae</taxon>
        <taxon>Streptophyta</taxon>
        <taxon>Embryophyta</taxon>
        <taxon>Tracheophyta</taxon>
        <taxon>Spermatophyta</taxon>
        <taxon>Magnoliopsida</taxon>
        <taxon>eudicotyledons</taxon>
        <taxon>Gunneridae</taxon>
        <taxon>Pentapetalae</taxon>
        <taxon>rosids</taxon>
        <taxon>malvids</taxon>
        <taxon>Brassicales</taxon>
        <taxon>Brassicaceae</taxon>
        <taxon>Camelineae</taxon>
        <taxon>Arabidopsis</taxon>
    </lineage>
</organism>
<dbReference type="Pfam" id="PF02840">
    <property type="entry name" value="Prp18"/>
    <property type="match status" value="1"/>
</dbReference>
<evidence type="ECO:0000259" key="14">
    <source>
        <dbReference type="SMART" id="SM00500"/>
    </source>
</evidence>
<evidence type="ECO:0000256" key="3">
    <source>
        <dbReference type="ARBA" id="ARBA00008137"/>
    </source>
</evidence>
<keyword evidence="11" id="KW-0539">Nucleus</keyword>
<dbReference type="EMBL" id="LR881466">
    <property type="protein sequence ID" value="CAD5311587.1"/>
    <property type="molecule type" value="Genomic_DNA"/>
</dbReference>
<dbReference type="Gene3D" id="3.30.1470.10">
    <property type="entry name" value="Photosystem I PsaD, reaction center subunit II"/>
    <property type="match status" value="1"/>
</dbReference>
<dbReference type="SUPFAM" id="SSF158230">
    <property type="entry name" value="PRP4-like"/>
    <property type="match status" value="1"/>
</dbReference>
<evidence type="ECO:0000256" key="2">
    <source>
        <dbReference type="ARBA" id="ARBA00004185"/>
    </source>
</evidence>
<evidence type="ECO:0000256" key="11">
    <source>
        <dbReference type="ARBA" id="ARBA00023242"/>
    </source>
</evidence>
<dbReference type="InterPro" id="IPR014906">
    <property type="entry name" value="PRP4-like"/>
</dbReference>
<dbReference type="GO" id="GO:0019904">
    <property type="term" value="F:protein domain specific binding"/>
    <property type="evidence" value="ECO:0007669"/>
    <property type="project" value="UniProtKB-ARBA"/>
</dbReference>
<dbReference type="PANTHER" id="PTHR13007:SF19">
    <property type="entry name" value="PRE-MRNA-SPLICING FACTOR 18"/>
    <property type="match status" value="1"/>
</dbReference>
<name>A0A7G2DN75_ARATH</name>
<feature type="domain" description="Pre-mRNA processing factor 4 (PRP4)-like" evidence="14">
    <location>
        <begin position="104"/>
        <end position="155"/>
    </location>
</feature>
<reference evidence="15 16" key="1">
    <citation type="submission" date="2020-09" db="EMBL/GenBank/DDBJ databases">
        <authorList>
            <person name="Ashkenazy H."/>
        </authorList>
    </citation>
    <scope>NUCLEOTIDE SEQUENCE [LARGE SCALE GENOMIC DNA]</scope>
    <source>
        <strain evidence="16">cv. Cdm-0</strain>
    </source>
</reference>
<evidence type="ECO:0000313" key="16">
    <source>
        <dbReference type="Proteomes" id="UP000516314"/>
    </source>
</evidence>
<dbReference type="Pfam" id="PF08799">
    <property type="entry name" value="PRP4"/>
    <property type="match status" value="1"/>
</dbReference>
<dbReference type="InterPro" id="IPR036579">
    <property type="entry name" value="PsaD_sf"/>
</dbReference>
<dbReference type="AlphaFoldDB" id="A0A7G2DN75"/>
<dbReference type="Gene3D" id="1.20.940.10">
    <property type="entry name" value="Functional domain of the splicing factor Prp18"/>
    <property type="match status" value="1"/>
</dbReference>
<evidence type="ECO:0000256" key="8">
    <source>
        <dbReference type="ARBA" id="ARBA00022728"/>
    </source>
</evidence>
<keyword evidence="10" id="KW-0508">mRNA splicing</keyword>
<evidence type="ECO:0000256" key="13">
    <source>
        <dbReference type="SAM" id="MobiDB-lite"/>
    </source>
</evidence>
<dbReference type="SMART" id="SM00500">
    <property type="entry name" value="SFM"/>
    <property type="match status" value="1"/>
</dbReference>
<feature type="region of interest" description="Disordered" evidence="13">
    <location>
        <begin position="36"/>
        <end position="90"/>
    </location>
</feature>
<dbReference type="FunFam" id="3.30.1470.10:FF:000002">
    <property type="entry name" value="Photosystem I reaction center subunit II"/>
    <property type="match status" value="1"/>
</dbReference>
<dbReference type="InterPro" id="IPR003685">
    <property type="entry name" value="PsaD"/>
</dbReference>